<dbReference type="PANTHER" id="PTHR32487:SF0">
    <property type="entry name" value="3-OXO-DELTA(4,5)-STEROID 5-BETA-REDUCTASE"/>
    <property type="match status" value="1"/>
</dbReference>
<feature type="non-terminal residue" evidence="1">
    <location>
        <position position="1"/>
    </location>
</feature>
<reference evidence="1 2" key="1">
    <citation type="journal article" date="2018" name="Front. Plant Sci.">
        <title>Red Clover (Trifolium pratense) and Zigzag Clover (T. medium) - A Picture of Genomic Similarities and Differences.</title>
        <authorList>
            <person name="Dluhosova J."/>
            <person name="Istvanek J."/>
            <person name="Nedelnik J."/>
            <person name="Repkova J."/>
        </authorList>
    </citation>
    <scope>NUCLEOTIDE SEQUENCE [LARGE SCALE GENOMIC DNA]</scope>
    <source>
        <strain evidence="2">cv. 10/8</strain>
        <tissue evidence="1">Leaf</tissue>
    </source>
</reference>
<keyword evidence="2" id="KW-1185">Reference proteome</keyword>
<evidence type="ECO:0000313" key="1">
    <source>
        <dbReference type="EMBL" id="MCI56890.1"/>
    </source>
</evidence>
<dbReference type="Gene3D" id="3.40.50.720">
    <property type="entry name" value="NAD(P)-binding Rossmann-like Domain"/>
    <property type="match status" value="1"/>
</dbReference>
<dbReference type="PANTHER" id="PTHR32487">
    <property type="entry name" value="3-OXO-DELTA(4,5)-STEROID 5-BETA-REDUCTASE"/>
    <property type="match status" value="1"/>
</dbReference>
<comment type="caution">
    <text evidence="1">The sequence shown here is derived from an EMBL/GenBank/DDBJ whole genome shotgun (WGS) entry which is preliminary data.</text>
</comment>
<proteinExistence type="predicted"/>
<organism evidence="1 2">
    <name type="scientific">Trifolium medium</name>
    <dbReference type="NCBI Taxonomy" id="97028"/>
    <lineage>
        <taxon>Eukaryota</taxon>
        <taxon>Viridiplantae</taxon>
        <taxon>Streptophyta</taxon>
        <taxon>Embryophyta</taxon>
        <taxon>Tracheophyta</taxon>
        <taxon>Spermatophyta</taxon>
        <taxon>Magnoliopsida</taxon>
        <taxon>eudicotyledons</taxon>
        <taxon>Gunneridae</taxon>
        <taxon>Pentapetalae</taxon>
        <taxon>rosids</taxon>
        <taxon>fabids</taxon>
        <taxon>Fabales</taxon>
        <taxon>Fabaceae</taxon>
        <taxon>Papilionoideae</taxon>
        <taxon>50 kb inversion clade</taxon>
        <taxon>NPAAA clade</taxon>
        <taxon>Hologalegina</taxon>
        <taxon>IRL clade</taxon>
        <taxon>Trifolieae</taxon>
        <taxon>Trifolium</taxon>
    </lineage>
</organism>
<sequence>EAFNCSNGDVFRWKQLWKVLAEQFGIEEYGYEEGSSLKLAELMKDKGPVWDEIVKENELEPTKLEEVGEWWVADASFGMENIVDSMNKAKEH</sequence>
<evidence type="ECO:0000313" key="2">
    <source>
        <dbReference type="Proteomes" id="UP000265520"/>
    </source>
</evidence>
<name>A0A392T9P0_9FABA</name>
<protein>
    <submittedName>
        <fullName evidence="1">Progesterone 5-beta-reductase</fullName>
    </submittedName>
</protein>
<feature type="non-terminal residue" evidence="1">
    <location>
        <position position="92"/>
    </location>
</feature>
<accession>A0A392T9P0</accession>
<dbReference type="Proteomes" id="UP000265520">
    <property type="component" value="Unassembled WGS sequence"/>
</dbReference>
<dbReference type="EMBL" id="LXQA010520074">
    <property type="protein sequence ID" value="MCI56890.1"/>
    <property type="molecule type" value="Genomic_DNA"/>
</dbReference>
<dbReference type="AlphaFoldDB" id="A0A392T9P0"/>